<name>A0A7H8R2A4_TALRU</name>
<dbReference type="AlphaFoldDB" id="A0A7H8R2A4"/>
<dbReference type="KEGG" id="trg:TRUGW13939_06883"/>
<dbReference type="InterPro" id="IPR029058">
    <property type="entry name" value="AB_hydrolase_fold"/>
</dbReference>
<evidence type="ECO:0000313" key="6">
    <source>
        <dbReference type="Proteomes" id="UP000509510"/>
    </source>
</evidence>
<evidence type="ECO:0000256" key="1">
    <source>
        <dbReference type="ARBA" id="ARBA00005964"/>
    </source>
</evidence>
<keyword evidence="6" id="KW-1185">Reference proteome</keyword>
<evidence type="ECO:0000256" key="3">
    <source>
        <dbReference type="RuleBase" id="RU361235"/>
    </source>
</evidence>
<dbReference type="EC" id="3.1.1.-" evidence="3"/>
<dbReference type="InterPro" id="IPR050309">
    <property type="entry name" value="Type-B_Carboxylest/Lipase"/>
</dbReference>
<protein>
    <recommendedName>
        <fullName evidence="3">Carboxylic ester hydrolase</fullName>
        <ecNumber evidence="3">3.1.1.-</ecNumber>
    </recommendedName>
</protein>
<keyword evidence="2 3" id="KW-0378">Hydrolase</keyword>
<dbReference type="Proteomes" id="UP000509510">
    <property type="component" value="Chromosome IV"/>
</dbReference>
<accession>A0A7H8R2A4</accession>
<feature type="chain" id="PRO_5029032379" description="Carboxylic ester hydrolase" evidence="3">
    <location>
        <begin position="18"/>
        <end position="529"/>
    </location>
</feature>
<gene>
    <name evidence="5" type="ORF">TRUGW13939_06883</name>
</gene>
<dbReference type="EMBL" id="CP055901">
    <property type="protein sequence ID" value="QKX59741.1"/>
    <property type="molecule type" value="Genomic_DNA"/>
</dbReference>
<dbReference type="InterPro" id="IPR002018">
    <property type="entry name" value="CarbesteraseB"/>
</dbReference>
<dbReference type="PROSITE" id="PS00122">
    <property type="entry name" value="CARBOXYLESTERASE_B_1"/>
    <property type="match status" value="1"/>
</dbReference>
<dbReference type="RefSeq" id="XP_035345918.1">
    <property type="nucleotide sequence ID" value="XM_035490025.1"/>
</dbReference>
<feature type="domain" description="Carboxylesterase type B" evidence="4">
    <location>
        <begin position="28"/>
        <end position="389"/>
    </location>
</feature>
<dbReference type="PANTHER" id="PTHR11559">
    <property type="entry name" value="CARBOXYLESTERASE"/>
    <property type="match status" value="1"/>
</dbReference>
<comment type="similarity">
    <text evidence="1 3">Belongs to the type-B carboxylesterase/lipase family.</text>
</comment>
<keyword evidence="3" id="KW-0732">Signal</keyword>
<proteinExistence type="inferred from homology"/>
<reference evidence="6" key="1">
    <citation type="submission" date="2020-06" db="EMBL/GenBank/DDBJ databases">
        <title>A chromosome-scale genome assembly of Talaromyces rugulosus W13939.</title>
        <authorList>
            <person name="Wang B."/>
            <person name="Guo L."/>
            <person name="Ye K."/>
            <person name="Wang L."/>
        </authorList>
    </citation>
    <scope>NUCLEOTIDE SEQUENCE [LARGE SCALE GENOMIC DNA]</scope>
    <source>
        <strain evidence="6">W13939</strain>
    </source>
</reference>
<sequence length="529" mass="57789">MFKKYLLLLATLHSVWAVSNDPHGHGNRIVQARTGTFVGDYNDTYPDVRQFKYVPYAKPPVGSLRWKPPQHLDNSHELIDSTTFGPACSQYVSAIPTVWALNITGNLVVNYGESLLAGQVAQNSAEDCLSLAIWTPASATPESKLPVIIFLSGGGDVTGGINIPTQLPSNWVHRSQKHIVVTTNWRVNIFSYPNARGLNGGTNFGLLDQRAAVEWVAENIAAFGGDPSKITLWGQSAGAGAADMYLFSYYKDPIIRASVSSSGVATGRTTNLDYSGTNFTFVAKSLGCDFEDAHLELECMRRVPMPRIENFVGQYQDNSTLVNTSQASIAFTRQIDNKTLFSNYTDRYIKGQVAHIPKMIGTTAREASALVAYPIHNYTAGPSEQEIYTNTLSTVCAAHNTTILRNDAGLSTYRYEWAGNFTNLGGGVPWLGAYHYSDLYMLFGTYLINPLPSTELEAQTSERMQDYLLDFITNPTSMQSNGWPAYNVSESGGGTLAQFGADGQVVKFVEGKSVEGACYIPGVIYDTTP</sequence>
<feature type="domain" description="Carboxylesterase type B" evidence="4">
    <location>
        <begin position="391"/>
        <end position="488"/>
    </location>
</feature>
<dbReference type="Gene3D" id="3.40.50.1820">
    <property type="entry name" value="alpha/beta hydrolase"/>
    <property type="match status" value="1"/>
</dbReference>
<evidence type="ECO:0000313" key="5">
    <source>
        <dbReference type="EMBL" id="QKX59741.1"/>
    </source>
</evidence>
<dbReference type="GO" id="GO:0016787">
    <property type="term" value="F:hydrolase activity"/>
    <property type="evidence" value="ECO:0007669"/>
    <property type="project" value="UniProtKB-KW"/>
</dbReference>
<dbReference type="OrthoDB" id="408631at2759"/>
<dbReference type="Pfam" id="PF00135">
    <property type="entry name" value="COesterase"/>
    <property type="match status" value="2"/>
</dbReference>
<dbReference type="GeneID" id="55994376"/>
<evidence type="ECO:0000256" key="2">
    <source>
        <dbReference type="ARBA" id="ARBA00022801"/>
    </source>
</evidence>
<dbReference type="SUPFAM" id="SSF53474">
    <property type="entry name" value="alpha/beta-Hydrolases"/>
    <property type="match status" value="1"/>
</dbReference>
<feature type="signal peptide" evidence="3">
    <location>
        <begin position="1"/>
        <end position="17"/>
    </location>
</feature>
<evidence type="ECO:0000259" key="4">
    <source>
        <dbReference type="Pfam" id="PF00135"/>
    </source>
</evidence>
<dbReference type="InterPro" id="IPR019826">
    <property type="entry name" value="Carboxylesterase_B_AS"/>
</dbReference>
<organism evidence="5 6">
    <name type="scientific">Talaromyces rugulosus</name>
    <name type="common">Penicillium rugulosum</name>
    <dbReference type="NCBI Taxonomy" id="121627"/>
    <lineage>
        <taxon>Eukaryota</taxon>
        <taxon>Fungi</taxon>
        <taxon>Dikarya</taxon>
        <taxon>Ascomycota</taxon>
        <taxon>Pezizomycotina</taxon>
        <taxon>Eurotiomycetes</taxon>
        <taxon>Eurotiomycetidae</taxon>
        <taxon>Eurotiales</taxon>
        <taxon>Trichocomaceae</taxon>
        <taxon>Talaromyces</taxon>
        <taxon>Talaromyces sect. Islandici</taxon>
    </lineage>
</organism>